<reference evidence="1 2" key="1">
    <citation type="submission" date="2016-06" db="EMBL/GenBank/DDBJ databases">
        <authorList>
            <person name="Kjaerup R.B."/>
            <person name="Dalgaard T.S."/>
            <person name="Juul-Madsen H.R."/>
        </authorList>
    </citation>
    <scope>NUCLEOTIDE SEQUENCE [LARGE SCALE GENOMIC DNA]</scope>
    <source>
        <strain evidence="1 2">373-A1</strain>
    </source>
</reference>
<proteinExistence type="predicted"/>
<keyword evidence="2" id="KW-1185">Reference proteome</keyword>
<dbReference type="eggNOG" id="ENOG5033A4U">
    <property type="taxonomic scope" value="Bacteria"/>
</dbReference>
<organism evidence="1 2">
    <name type="scientific">Clostridium paraputrificum</name>
    <dbReference type="NCBI Taxonomy" id="29363"/>
    <lineage>
        <taxon>Bacteria</taxon>
        <taxon>Bacillati</taxon>
        <taxon>Bacillota</taxon>
        <taxon>Clostridia</taxon>
        <taxon>Eubacteriales</taxon>
        <taxon>Clostridiaceae</taxon>
        <taxon>Clostridium</taxon>
    </lineage>
</organism>
<dbReference type="AlphaFoldDB" id="A0A174SKR9"/>
<evidence type="ECO:0000313" key="2">
    <source>
        <dbReference type="Proteomes" id="UP000092714"/>
    </source>
</evidence>
<dbReference type="EMBL" id="MAPZ01000025">
    <property type="protein sequence ID" value="OBY10109.1"/>
    <property type="molecule type" value="Genomic_DNA"/>
</dbReference>
<dbReference type="SUPFAM" id="SSF56399">
    <property type="entry name" value="ADP-ribosylation"/>
    <property type="match status" value="1"/>
</dbReference>
<dbReference type="Proteomes" id="UP000092714">
    <property type="component" value="Unassembled WGS sequence"/>
</dbReference>
<evidence type="ECO:0000313" key="1">
    <source>
        <dbReference type="EMBL" id="OBY10109.1"/>
    </source>
</evidence>
<name>A0A174SKR9_9CLOT</name>
<protein>
    <submittedName>
        <fullName evidence="1">Uncharacterized protein</fullName>
    </submittedName>
</protein>
<comment type="caution">
    <text evidence="1">The sequence shown here is derived from an EMBL/GenBank/DDBJ whole genome shotgun (WGS) entry which is preliminary data.</text>
</comment>
<sequence length="192" mass="22904">MKLYHYSVDSYNGDKSLKNDFAGHYRFVEPFILALRENISVFKATYYASMYFSRELCDLKLRKHENFRKDAVEAIFEYVRQTEFAEHSCSRLNCVYYCDSKQEAIQYALDDCINCGDFTKEQVKLLEVEVQENRIFRYDQNIYNRAINVMKENDFEGVFALARAYFKFERTEESLIEILCDSQNTVLQIIDY</sequence>
<gene>
    <name evidence="1" type="ORF">CP373A1_13490</name>
</gene>
<accession>A0A174SKR9</accession>
<dbReference type="OrthoDB" id="2040828at2"/>
<dbReference type="RefSeq" id="WP_055183714.1">
    <property type="nucleotide sequence ID" value="NZ_CYZW01000016.1"/>
</dbReference>